<accession>A0ACC0W9P3</accession>
<reference evidence="1 2" key="1">
    <citation type="journal article" date="2022" name="bioRxiv">
        <title>The genome of the oomycete Peronosclerospora sorghi, a cosmopolitan pathogen of maize and sorghum, is inflated with dispersed pseudogenes.</title>
        <authorList>
            <person name="Fletcher K."/>
            <person name="Martin F."/>
            <person name="Isakeit T."/>
            <person name="Cavanaugh K."/>
            <person name="Magill C."/>
            <person name="Michelmore R."/>
        </authorList>
    </citation>
    <scope>NUCLEOTIDE SEQUENCE [LARGE SCALE GENOMIC DNA]</scope>
    <source>
        <strain evidence="1">P6</strain>
    </source>
</reference>
<keyword evidence="2" id="KW-1185">Reference proteome</keyword>
<proteinExistence type="predicted"/>
<name>A0ACC0W9P3_9STRA</name>
<dbReference type="EMBL" id="CM047582">
    <property type="protein sequence ID" value="KAI9915041.1"/>
    <property type="molecule type" value="Genomic_DNA"/>
</dbReference>
<sequence length="62" mass="7169">MGAVDWRREGSWHKRYEVYLNCKSVCLQRANCDATTKTLWMGMPESKLGRNDNLMMQKGDGT</sequence>
<comment type="caution">
    <text evidence="1">The sequence shown here is derived from an EMBL/GenBank/DDBJ whole genome shotgun (WGS) entry which is preliminary data.</text>
</comment>
<evidence type="ECO:0000313" key="2">
    <source>
        <dbReference type="Proteomes" id="UP001163321"/>
    </source>
</evidence>
<protein>
    <submittedName>
        <fullName evidence="1">Uncharacterized protein</fullName>
    </submittedName>
</protein>
<dbReference type="Proteomes" id="UP001163321">
    <property type="component" value="Chromosome 3"/>
</dbReference>
<organism evidence="1 2">
    <name type="scientific">Peronosclerospora sorghi</name>
    <dbReference type="NCBI Taxonomy" id="230839"/>
    <lineage>
        <taxon>Eukaryota</taxon>
        <taxon>Sar</taxon>
        <taxon>Stramenopiles</taxon>
        <taxon>Oomycota</taxon>
        <taxon>Peronosporomycetes</taxon>
        <taxon>Peronosporales</taxon>
        <taxon>Peronosporaceae</taxon>
        <taxon>Peronosclerospora</taxon>
    </lineage>
</organism>
<gene>
    <name evidence="1" type="ORF">PsorP6_007024</name>
</gene>
<evidence type="ECO:0000313" key="1">
    <source>
        <dbReference type="EMBL" id="KAI9915041.1"/>
    </source>
</evidence>